<keyword evidence="4 6" id="KW-1133">Transmembrane helix</keyword>
<dbReference type="GO" id="GO:0015086">
    <property type="term" value="F:cadmium ion transmembrane transporter activity"/>
    <property type="evidence" value="ECO:0007669"/>
    <property type="project" value="TreeGrafter"/>
</dbReference>
<dbReference type="GO" id="GO:0046872">
    <property type="term" value="F:metal ion binding"/>
    <property type="evidence" value="ECO:0007669"/>
    <property type="project" value="UniProtKB-UniRule"/>
</dbReference>
<dbReference type="RefSeq" id="WP_350243988.1">
    <property type="nucleotide sequence ID" value="NZ_CP158299.1"/>
</dbReference>
<evidence type="ECO:0000256" key="1">
    <source>
        <dbReference type="ARBA" id="ARBA00004141"/>
    </source>
</evidence>
<gene>
    <name evidence="6" type="primary">mntH</name>
    <name evidence="7" type="ORF">ABOD76_06445</name>
</gene>
<feature type="transmembrane region" description="Helical" evidence="6">
    <location>
        <begin position="301"/>
        <end position="321"/>
    </location>
</feature>
<accession>A0AAU7UC40</accession>
<evidence type="ECO:0000256" key="2">
    <source>
        <dbReference type="ARBA" id="ARBA00022448"/>
    </source>
</evidence>
<feature type="transmembrane region" description="Helical" evidence="6">
    <location>
        <begin position="418"/>
        <end position="436"/>
    </location>
</feature>
<reference evidence="7" key="1">
    <citation type="submission" date="2024-06" db="EMBL/GenBank/DDBJ databases">
        <title>Draft Genome Sequence of Deinococcus sonorensis Type Strain KR-87, a Biofilm Producing Representative of the Genus Deinococcus.</title>
        <authorList>
            <person name="Boren L.S."/>
            <person name="Grosso R.A."/>
            <person name="Hugenberg-Cox A.N."/>
            <person name="Hill J.T.E."/>
            <person name="Albert C.M."/>
            <person name="Tuohy J.M."/>
        </authorList>
    </citation>
    <scope>NUCLEOTIDE SEQUENCE</scope>
    <source>
        <strain evidence="7">KR-87</strain>
    </source>
</reference>
<dbReference type="InterPro" id="IPR001046">
    <property type="entry name" value="NRAMP_fam"/>
</dbReference>
<dbReference type="AlphaFoldDB" id="A0AAU7UC40"/>
<comment type="function">
    <text evidence="6">H(+)-stimulated, divalent metal cation uptake system.</text>
</comment>
<keyword evidence="3 6" id="KW-0812">Transmembrane</keyword>
<dbReference type="GO" id="GO:0005384">
    <property type="term" value="F:manganese ion transmembrane transporter activity"/>
    <property type="evidence" value="ECO:0007669"/>
    <property type="project" value="TreeGrafter"/>
</dbReference>
<keyword evidence="5 6" id="KW-0472">Membrane</keyword>
<evidence type="ECO:0000256" key="6">
    <source>
        <dbReference type="HAMAP-Rule" id="MF_00221"/>
    </source>
</evidence>
<evidence type="ECO:0000256" key="4">
    <source>
        <dbReference type="ARBA" id="ARBA00022989"/>
    </source>
</evidence>
<keyword evidence="2 6" id="KW-0813">Transport</keyword>
<dbReference type="GO" id="GO:0015293">
    <property type="term" value="F:symporter activity"/>
    <property type="evidence" value="ECO:0007669"/>
    <property type="project" value="UniProtKB-UniRule"/>
</dbReference>
<feature type="transmembrane region" description="Helical" evidence="6">
    <location>
        <begin position="212"/>
        <end position="234"/>
    </location>
</feature>
<feature type="transmembrane region" description="Helical" evidence="6">
    <location>
        <begin position="141"/>
        <end position="162"/>
    </location>
</feature>
<sequence length="444" mass="47512">MSTPVKQDWDVSVREGGMGGSNVAVPRGGPSWRRYMAYIGPGALVAVGYMDPGNWATNVAGGSAYGYTLLAVILGSSLMAMVLQTLALRLGVATGRDLAQMCRDVYRGPVRWILWLLAEIAIIATDLAEVVGAAIALNLLFGLPLLWGVIITGLDVFLILGLQRRGLRWLEAFVIVLIGTVAVCFGIELVLAKPDWGGVVRGYAPSLQIVQNAAMLYIAIGILGATVMPHNLYLHSASLQTRDYPRTPEGRREAIRFGTIDSTVSLTVALLVNSAMLILAAATFHRAGQTQVAELGEAYKLLTPLLGGTLASVLFGVALLASAQNATITGTLAGQVVMQGFLNIRLPDWLLRLTTRAIAIVPAVLVTVLVGERGTAELLVLSQVILSLQLSFAVFPLVMFTSDRLHMGEFVSPLWLKLLAWLIALVIGGLNAYLLVQTVRGWFG</sequence>
<feature type="transmembrane region" description="Helical" evidence="6">
    <location>
        <begin position="112"/>
        <end position="135"/>
    </location>
</feature>
<dbReference type="NCBIfam" id="NF001923">
    <property type="entry name" value="PRK00701.1"/>
    <property type="match status" value="1"/>
</dbReference>
<dbReference type="NCBIfam" id="NF037982">
    <property type="entry name" value="Nramp_1"/>
    <property type="match status" value="1"/>
</dbReference>
<keyword evidence="6" id="KW-0769">Symport</keyword>
<evidence type="ECO:0000256" key="5">
    <source>
        <dbReference type="ARBA" id="ARBA00023136"/>
    </source>
</evidence>
<proteinExistence type="inferred from homology"/>
<evidence type="ECO:0000256" key="3">
    <source>
        <dbReference type="ARBA" id="ARBA00022692"/>
    </source>
</evidence>
<feature type="transmembrane region" description="Helical" evidence="6">
    <location>
        <begin position="169"/>
        <end position="192"/>
    </location>
</feature>
<comment type="similarity">
    <text evidence="6">Belongs to the NRAMP family.</text>
</comment>
<protein>
    <recommendedName>
        <fullName evidence="6">Divalent metal cation transporter MntH</fullName>
    </recommendedName>
</protein>
<comment type="subcellular location">
    <subcellularLocation>
        <location evidence="6">Cell membrane</location>
        <topology evidence="6">Multi-pass membrane protein</topology>
    </subcellularLocation>
    <subcellularLocation>
        <location evidence="1">Membrane</location>
        <topology evidence="1">Multi-pass membrane protein</topology>
    </subcellularLocation>
</comment>
<dbReference type="GO" id="GO:0034755">
    <property type="term" value="P:iron ion transmembrane transport"/>
    <property type="evidence" value="ECO:0007669"/>
    <property type="project" value="TreeGrafter"/>
</dbReference>
<dbReference type="GO" id="GO:0005886">
    <property type="term" value="C:plasma membrane"/>
    <property type="evidence" value="ECO:0007669"/>
    <property type="project" value="UniProtKB-SubCell"/>
</dbReference>
<keyword evidence="6" id="KW-0406">Ion transport</keyword>
<dbReference type="Pfam" id="PF01566">
    <property type="entry name" value="Nramp"/>
    <property type="match status" value="1"/>
</dbReference>
<organism evidence="7">
    <name type="scientific">Deinococcus sonorensis KR-87</name>
    <dbReference type="NCBI Taxonomy" id="694439"/>
    <lineage>
        <taxon>Bacteria</taxon>
        <taxon>Thermotogati</taxon>
        <taxon>Deinococcota</taxon>
        <taxon>Deinococci</taxon>
        <taxon>Deinococcales</taxon>
        <taxon>Deinococcaceae</taxon>
        <taxon>Deinococcus</taxon>
    </lineage>
</organism>
<name>A0AAU7UC40_9DEIO</name>
<feature type="transmembrane region" description="Helical" evidence="6">
    <location>
        <begin position="353"/>
        <end position="371"/>
    </location>
</feature>
<dbReference type="HAMAP" id="MF_00221">
    <property type="entry name" value="NRAMP"/>
    <property type="match status" value="1"/>
</dbReference>
<evidence type="ECO:0000313" key="7">
    <source>
        <dbReference type="EMBL" id="XBV85943.1"/>
    </source>
</evidence>
<dbReference type="NCBIfam" id="TIGR01197">
    <property type="entry name" value="nramp"/>
    <property type="match status" value="1"/>
</dbReference>
<keyword evidence="6" id="KW-1003">Cell membrane</keyword>
<feature type="transmembrane region" description="Helical" evidence="6">
    <location>
        <begin position="255"/>
        <end position="281"/>
    </location>
</feature>
<dbReference type="KEGG" id="dsc:ABOD76_06445"/>
<dbReference type="PANTHER" id="PTHR11706:SF33">
    <property type="entry name" value="NATURAL RESISTANCE-ASSOCIATED MACROPHAGE PROTEIN 2"/>
    <property type="match status" value="1"/>
</dbReference>
<dbReference type="EMBL" id="CP158299">
    <property type="protein sequence ID" value="XBV85943.1"/>
    <property type="molecule type" value="Genomic_DNA"/>
</dbReference>
<feature type="transmembrane region" description="Helical" evidence="6">
    <location>
        <begin position="378"/>
        <end position="398"/>
    </location>
</feature>
<dbReference type="PANTHER" id="PTHR11706">
    <property type="entry name" value="SOLUTE CARRIER PROTEIN FAMILY 11 MEMBER"/>
    <property type="match status" value="1"/>
</dbReference>
<dbReference type="PRINTS" id="PR00447">
    <property type="entry name" value="NATRESASSCMP"/>
</dbReference>
<feature type="transmembrane region" description="Helical" evidence="6">
    <location>
        <begin position="64"/>
        <end position="91"/>
    </location>
</feature>